<gene>
    <name evidence="1" type="ORF">CKJ80_08275</name>
</gene>
<proteinExistence type="predicted"/>
<organism evidence="1 2">
    <name type="scientific">Corynebacterium hadale</name>
    <dbReference type="NCBI Taxonomy" id="2026255"/>
    <lineage>
        <taxon>Bacteria</taxon>
        <taxon>Bacillati</taxon>
        <taxon>Actinomycetota</taxon>
        <taxon>Actinomycetes</taxon>
        <taxon>Mycobacteriales</taxon>
        <taxon>Corynebacteriaceae</taxon>
        <taxon>Corynebacterium</taxon>
    </lineage>
</organism>
<dbReference type="InterPro" id="IPR021466">
    <property type="entry name" value="Put_rhamnosyl_transferase"/>
</dbReference>
<evidence type="ECO:0008006" key="3">
    <source>
        <dbReference type="Google" id="ProtNLM"/>
    </source>
</evidence>
<name>A0AB36RK08_9CORY</name>
<accession>A0AB36RK08</accession>
<comment type="caution">
    <text evidence="1">The sequence shown here is derived from an EMBL/GenBank/DDBJ whole genome shotgun (WGS) entry which is preliminary data.</text>
</comment>
<dbReference type="Proteomes" id="UP000218041">
    <property type="component" value="Unassembled WGS sequence"/>
</dbReference>
<dbReference type="EMBL" id="NSGP01000011">
    <property type="protein sequence ID" value="PAT09954.1"/>
    <property type="molecule type" value="Genomic_DNA"/>
</dbReference>
<reference evidence="1 2" key="1">
    <citation type="submission" date="2017-08" db="EMBL/GenBank/DDBJ databases">
        <title>Whole genome sequences of 6 clinical strains closest to Corynebacterium imitans.</title>
        <authorList>
            <person name="Bernier A.-M."/>
            <person name="Burdz T."/>
            <person name="Bernard K."/>
        </authorList>
    </citation>
    <scope>NUCLEOTIDE SEQUENCE [LARGE SCALE GENOMIC DNA]</scope>
    <source>
        <strain evidence="1 2">NML92-0415</strain>
    </source>
</reference>
<dbReference type="AlphaFoldDB" id="A0AB36RK08"/>
<sequence length="322" mass="37107">MSLKLQFYSLKGMALSFLGHTRFSVFEPKSPSWRLSRSLGRKDEEKYFSRLFSDERMEARSEIFFEHSLPSIDKAANQHDIKHVVSFSEELPDIYKDRLAEAQRSYSWLILDERTAVNRKGMPLGELSKELYRTGTVFAEYRLDDDDILAGSYFDQLEEYLRPELVGYYVSLGLGVQALFDGGVFYAPRVEHRPKIAIGLARICAYSEDSKLLCPPRVAHTRVDLNAPTIIDSRQLSFLHSLHLNQDSGEQKPEDDLGNRLRNYIRQPKIVAGEEDLSMSFPTAVFKEDDLAQLSRELRAELTTRRGLKSLITRIYREAVQR</sequence>
<evidence type="ECO:0000313" key="2">
    <source>
        <dbReference type="Proteomes" id="UP000218041"/>
    </source>
</evidence>
<evidence type="ECO:0000313" key="1">
    <source>
        <dbReference type="EMBL" id="PAT09954.1"/>
    </source>
</evidence>
<dbReference type="Pfam" id="PF11316">
    <property type="entry name" value="Rhamno_transf"/>
    <property type="match status" value="1"/>
</dbReference>
<protein>
    <recommendedName>
        <fullName evidence="3">Rhamnosyl transferase</fullName>
    </recommendedName>
</protein>